<dbReference type="Gene3D" id="1.25.40.280">
    <property type="entry name" value="alix/aip1 like domains"/>
    <property type="match status" value="1"/>
</dbReference>
<keyword evidence="2" id="KW-0175">Coiled coil</keyword>
<feature type="coiled-coil region" evidence="2">
    <location>
        <begin position="516"/>
        <end position="567"/>
    </location>
</feature>
<organism evidence="4 5">
    <name type="scientific">Wallemia hederae</name>
    <dbReference type="NCBI Taxonomy" id="1540922"/>
    <lineage>
        <taxon>Eukaryota</taxon>
        <taxon>Fungi</taxon>
        <taxon>Dikarya</taxon>
        <taxon>Basidiomycota</taxon>
        <taxon>Wallemiomycotina</taxon>
        <taxon>Wallemiomycetes</taxon>
        <taxon>Wallemiales</taxon>
        <taxon>Wallemiaceae</taxon>
        <taxon>Wallemia</taxon>
    </lineage>
</organism>
<dbReference type="PROSITE" id="PS51180">
    <property type="entry name" value="BRO1"/>
    <property type="match status" value="1"/>
</dbReference>
<dbReference type="SMART" id="SM01041">
    <property type="entry name" value="BRO1"/>
    <property type="match status" value="1"/>
</dbReference>
<evidence type="ECO:0000256" key="2">
    <source>
        <dbReference type="SAM" id="Coils"/>
    </source>
</evidence>
<dbReference type="Gene3D" id="1.20.140.50">
    <property type="entry name" value="alix/aip1 like domains"/>
    <property type="match status" value="1"/>
</dbReference>
<dbReference type="AlphaFoldDB" id="A0A4T0FF15"/>
<dbReference type="InterPro" id="IPR025304">
    <property type="entry name" value="ALIX_V_dom"/>
</dbReference>
<keyword evidence="5" id="KW-1185">Reference proteome</keyword>
<reference evidence="4 5" key="1">
    <citation type="submission" date="2019-03" db="EMBL/GenBank/DDBJ databases">
        <title>Sequencing 23 genomes of Wallemia ichthyophaga.</title>
        <authorList>
            <person name="Gostincar C."/>
        </authorList>
    </citation>
    <scope>NUCLEOTIDE SEQUENCE [LARGE SCALE GENOMIC DNA]</scope>
    <source>
        <strain evidence="4 5">EXF-5753</strain>
    </source>
</reference>
<comment type="similarity">
    <text evidence="1">Belongs to the palA/RIM20 family.</text>
</comment>
<dbReference type="GO" id="GO:0005768">
    <property type="term" value="C:endosome"/>
    <property type="evidence" value="ECO:0007669"/>
    <property type="project" value="TreeGrafter"/>
</dbReference>
<accession>A0A4T0FF15</accession>
<evidence type="ECO:0000259" key="3">
    <source>
        <dbReference type="PROSITE" id="PS51180"/>
    </source>
</evidence>
<gene>
    <name evidence="4" type="ORF">E3P99_03538</name>
</gene>
<dbReference type="EMBL" id="SPNW01000072">
    <property type="protein sequence ID" value="TIA86897.1"/>
    <property type="molecule type" value="Genomic_DNA"/>
</dbReference>
<dbReference type="OrthoDB" id="64867at2759"/>
<dbReference type="InterPro" id="IPR004328">
    <property type="entry name" value="BRO1_dom"/>
</dbReference>
<dbReference type="PANTHER" id="PTHR23030:SF39">
    <property type="entry name" value="PROGRAMMED CELL DEATH 6-INTERACTING PROTEIN"/>
    <property type="match status" value="1"/>
</dbReference>
<evidence type="ECO:0000313" key="4">
    <source>
        <dbReference type="EMBL" id="TIA86897.1"/>
    </source>
</evidence>
<proteinExistence type="inferred from homology"/>
<dbReference type="Proteomes" id="UP000310189">
    <property type="component" value="Unassembled WGS sequence"/>
</dbReference>
<evidence type="ECO:0000256" key="1">
    <source>
        <dbReference type="ARBA" id="ARBA00038154"/>
    </source>
</evidence>
<dbReference type="Pfam" id="PF03097">
    <property type="entry name" value="BRO1"/>
    <property type="match status" value="1"/>
</dbReference>
<sequence length="766" mass="86087">MNQLGVPYKHARDLSAEMVQATNGYLSSKGISPTRFQDDVERWVHLRRRSMIAHDAAVFAEYLHQLTHIATKLPQDIDVPFEFATPFPDSSAFSVAENHAQSDLVYEKCALLFNIAASYSQKATQRSRTSTEGIRGALQDLQLSSGVFDLVIDTLPTLKSTPSTPDLASEYLRVLSTLMLAQAQECYWQKAVLDNLKNGTIAKVSMGVSNLYEEACQTALHSVPPPADALPSIWIAHMQVKAHHFAAAAQYRKSLDDLSAGRYGEELSRLNLAAELVKKAVDFSKRNKVFDTVRHDLKGLQDTLTENIARATKDNDLIYLHDVPHPKALPAIQPARMVKGGIPPEINQHTLPRESLLFSQLTPFAVDLGCELWQNRKNNRVRDFEQKCAQLDKAQAEALHALGLPGSLQAVDRTSDIPPSLLKKIEQVQSDGGLDMLEKLAEEVQLLALGNEKVIDETIDLLNQELHEDEQTRASQPDLDVPMSSAANAPLAQEVRQLQQTLEAASRSDEIVQHKIKTSRNDLETLSQDVEQIKKSLPKGQSSRAVNDESTRKLRSALEKLDDLVDDRRVIVQDVKSIVKRDNIRDKISAVHDEELAQSETVDMSAFDGLFESEMLKYDNIYQEVETNSDNQDGLLSTIRQLYSAFEKRKETDAGYVARQERLQALDLAYYTYIEIKNNLNEGLQFYNDFSRLAHGLKGNAETFLHQRRIEKQVAIEKLSKHVESLTLQESRESITNSPLKTFARIPDSSKHQFGEWDESKPIRFG</sequence>
<comment type="caution">
    <text evidence="4">The sequence shown here is derived from an EMBL/GenBank/DDBJ whole genome shotgun (WGS) entry which is preliminary data.</text>
</comment>
<dbReference type="PANTHER" id="PTHR23030">
    <property type="entry name" value="PCD6 INTERACTING PROTEIN-RELATED"/>
    <property type="match status" value="1"/>
</dbReference>
<dbReference type="InterPro" id="IPR038499">
    <property type="entry name" value="BRO1_sf"/>
</dbReference>
<evidence type="ECO:0000313" key="5">
    <source>
        <dbReference type="Proteomes" id="UP000310189"/>
    </source>
</evidence>
<protein>
    <recommendedName>
        <fullName evidence="3">BRO1 domain-containing protein</fullName>
    </recommendedName>
</protein>
<name>A0A4T0FF15_9BASI</name>
<dbReference type="Gene3D" id="1.20.120.560">
    <property type="entry name" value="alix/aip1 in complex with the ypdl late domain"/>
    <property type="match status" value="1"/>
</dbReference>
<feature type="domain" description="BRO1" evidence="3">
    <location>
        <begin position="2"/>
        <end position="364"/>
    </location>
</feature>
<dbReference type="Pfam" id="PF13949">
    <property type="entry name" value="ALIX_LYPXL_bnd"/>
    <property type="match status" value="1"/>
</dbReference>